<keyword evidence="3" id="KW-1185">Reference proteome</keyword>
<name>A0ABV0I501_9LACO</name>
<dbReference type="PANTHER" id="PTHR37809">
    <property type="entry name" value="RIBOSOMAL PROTEIN S12 METHYLTHIOTRANSFERASE ACCESSORY FACTOR YCAO"/>
    <property type="match status" value="1"/>
</dbReference>
<dbReference type="NCBIfam" id="TIGR03604">
    <property type="entry name" value="TOMM_cyclo_SagD"/>
    <property type="match status" value="1"/>
</dbReference>
<dbReference type="PROSITE" id="PS51664">
    <property type="entry name" value="YCAO"/>
    <property type="match status" value="1"/>
</dbReference>
<dbReference type="Pfam" id="PF02624">
    <property type="entry name" value="YcaO"/>
    <property type="match status" value="1"/>
</dbReference>
<dbReference type="EMBL" id="JBCNVT010000001">
    <property type="protein sequence ID" value="MEO5286243.1"/>
    <property type="molecule type" value="Genomic_DNA"/>
</dbReference>
<dbReference type="InterPro" id="IPR003776">
    <property type="entry name" value="YcaO-like_dom"/>
</dbReference>
<evidence type="ECO:0000259" key="1">
    <source>
        <dbReference type="PROSITE" id="PS51664"/>
    </source>
</evidence>
<feature type="domain" description="YcaO" evidence="1">
    <location>
        <begin position="69"/>
        <end position="427"/>
    </location>
</feature>
<sequence length="427" mass="48799">MKIRNDVSFLKERLRIVGGNLTGIWDKNTFFIGSAPYPLPRINYITSTLVNVSPLVYKNKVNILYHLSGYGSNTSEARLSFLGESSERYAFAMMPITLKKDILLSSYKELCSKYDDLSVLPLEYVNIFAGVKGLEEVTPKDKIYWVKLNSLLDPNKIIWVPLQFIMFHISSPEKNYNVSAVSTGTASHEDIKSALRNSLIEYLQIDSYNLWWYGGHKGKELSVDLKDVITNYLKGGYDKFIKHFKVKFTDISFDKSIWVVVCEIEGIDSRPKYTVGLQGSLNLEKAIYRSFMEALTVMAYSINMSWLKPEILKNAKTKLGKMNDLDQNVAYYAMHSKPELKVNNVTLAKKDKKSTNLNEMIRDNRELLQWAGVVNITPHEFSNLNMNIIRLFAPKLLPVAMPSFPPVCHPRYKETGGIVNYEEHPMA</sequence>
<dbReference type="PANTHER" id="PTHR37809:SF1">
    <property type="entry name" value="RIBOSOMAL PROTEIN S12 METHYLTHIOTRANSFERASE ACCESSORY FACTOR YCAO"/>
    <property type="match status" value="1"/>
</dbReference>
<reference evidence="2 3" key="1">
    <citation type="submission" date="2024-04" db="EMBL/GenBank/DDBJ databases">
        <title>Limosilactobacillus allomucosae sp. nov., a novel species isolated from wild boar faecal samples as potential probiotics for domestic pigs.</title>
        <authorList>
            <person name="Chen B."/>
        </authorList>
    </citation>
    <scope>NUCLEOTIDE SEQUENCE [LARGE SCALE GENOMIC DNA]</scope>
    <source>
        <strain evidence="2 3">WILCCON 0055</strain>
    </source>
</reference>
<accession>A0ABV0I501</accession>
<evidence type="ECO:0000313" key="3">
    <source>
        <dbReference type="Proteomes" id="UP001456307"/>
    </source>
</evidence>
<comment type="caution">
    <text evidence="2">The sequence shown here is derived from an EMBL/GenBank/DDBJ whole genome shotgun (WGS) entry which is preliminary data.</text>
</comment>
<dbReference type="RefSeq" id="WP_347985469.1">
    <property type="nucleotide sequence ID" value="NZ_JBCNVT010000001.1"/>
</dbReference>
<evidence type="ECO:0000313" key="2">
    <source>
        <dbReference type="EMBL" id="MEO5286243.1"/>
    </source>
</evidence>
<protein>
    <submittedName>
        <fullName evidence="2">YcaO-like family protein</fullName>
    </submittedName>
</protein>
<gene>
    <name evidence="2" type="ORF">AAVZ08_06510</name>
</gene>
<proteinExistence type="predicted"/>
<dbReference type="Proteomes" id="UP001456307">
    <property type="component" value="Unassembled WGS sequence"/>
</dbReference>
<organism evidence="2 3">
    <name type="scientific">Limosilactobacillus allomucosae</name>
    <dbReference type="NCBI Taxonomy" id="3142938"/>
    <lineage>
        <taxon>Bacteria</taxon>
        <taxon>Bacillati</taxon>
        <taxon>Bacillota</taxon>
        <taxon>Bacilli</taxon>
        <taxon>Lactobacillales</taxon>
        <taxon>Lactobacillaceae</taxon>
        <taxon>Limosilactobacillus</taxon>
    </lineage>
</organism>
<dbReference type="InterPro" id="IPR027624">
    <property type="entry name" value="TOMM_cyclo_SagD"/>
</dbReference>